<organism evidence="1 2">
    <name type="scientific">Escherichia coli</name>
    <dbReference type="NCBI Taxonomy" id="562"/>
    <lineage>
        <taxon>Bacteria</taxon>
        <taxon>Pseudomonadati</taxon>
        <taxon>Pseudomonadota</taxon>
        <taxon>Gammaproteobacteria</taxon>
        <taxon>Enterobacterales</taxon>
        <taxon>Enterobacteriaceae</taxon>
        <taxon>Escherichia</taxon>
    </lineage>
</organism>
<evidence type="ECO:0000313" key="2">
    <source>
        <dbReference type="Proteomes" id="UP000309937"/>
    </source>
</evidence>
<protein>
    <submittedName>
        <fullName evidence="1">Uncharacterized protein</fullName>
    </submittedName>
</protein>
<evidence type="ECO:0000313" key="1">
    <source>
        <dbReference type="EMBL" id="TJQ07174.1"/>
    </source>
</evidence>
<dbReference type="Proteomes" id="UP000309937">
    <property type="component" value="Unassembled WGS sequence"/>
</dbReference>
<comment type="caution">
    <text evidence="1">The sequence shown here is derived from an EMBL/GenBank/DDBJ whole genome shotgun (WGS) entry which is preliminary data.</text>
</comment>
<dbReference type="AlphaFoldDB" id="A0A2A6PZQ9"/>
<name>A0A2A6PZQ9_ECOLX</name>
<accession>A0A2A6PZQ9</accession>
<reference evidence="1 2" key="1">
    <citation type="submission" date="2018-12" db="EMBL/GenBank/DDBJ databases">
        <title>Food and Water Safety Consortium.</title>
        <authorList>
            <person name="Tyson S."/>
            <person name="Peterson C.-L."/>
            <person name="Olson A."/>
            <person name="Tyler S."/>
            <person name="Cabral J."/>
            <person name="Lynch T."/>
            <person name="Knox N."/>
            <person name="Van Domselaar G."/>
            <person name="Graham M."/>
        </authorList>
    </citation>
    <scope>NUCLEOTIDE SEQUENCE [LARGE SCALE GENOMIC DNA]</scope>
    <source>
        <strain evidence="1 2">FWSEC0118</strain>
    </source>
</reference>
<dbReference type="EMBL" id="RRGJ01000110">
    <property type="protein sequence ID" value="TJQ07174.1"/>
    <property type="molecule type" value="Genomic_DNA"/>
</dbReference>
<gene>
    <name evidence="1" type="ORF">C9Z68_24970</name>
</gene>
<proteinExistence type="predicted"/>
<sequence>MFVPSGNLVHYNPGDKLINITRNKLKDNFISEGYCECLYCGKDFFVDIWIKDNVITSVTVNSKGGYIS</sequence>